<evidence type="ECO:0000313" key="6">
    <source>
        <dbReference type="Proteomes" id="UP000239648"/>
    </source>
</evidence>
<dbReference type="RefSeq" id="WP_104417024.1">
    <property type="nucleotide sequence ID" value="NZ_PTIT01000025.1"/>
</dbReference>
<comment type="caution">
    <text evidence="4">The sequence shown here is derived from an EMBL/GenBank/DDBJ whole genome shotgun (WGS) entry which is preliminary data.</text>
</comment>
<feature type="domain" description="GmrSD restriction endonucleases C-terminal" evidence="2">
    <location>
        <begin position="118"/>
        <end position="193"/>
    </location>
</feature>
<protein>
    <submittedName>
        <fullName evidence="4">Uncharacterized protein DUF1524</fullName>
    </submittedName>
</protein>
<dbReference type="Pfam" id="PF07510">
    <property type="entry name" value="GmrSD_C"/>
    <property type="match status" value="1"/>
</dbReference>
<reference evidence="3 6" key="1">
    <citation type="submission" date="2018-02" db="EMBL/GenBank/DDBJ databases">
        <title>Deep subsurface shale carbon reservoir microbial communities from Ohio and West Virginia, USA.</title>
        <authorList>
            <person name="Wrighton K."/>
        </authorList>
    </citation>
    <scope>NUCLEOTIDE SEQUENCE [LARGE SCALE GENOMIC DNA]</scope>
    <source>
        <strain evidence="3 6">UTICA-S1B6</strain>
    </source>
</reference>
<keyword evidence="1" id="KW-0732">Signal</keyword>
<dbReference type="InterPro" id="IPR011089">
    <property type="entry name" value="GmrSD_C"/>
</dbReference>
<evidence type="ECO:0000259" key="2">
    <source>
        <dbReference type="Pfam" id="PF07510"/>
    </source>
</evidence>
<dbReference type="EMBL" id="PTIU01000025">
    <property type="protein sequence ID" value="PPK53773.1"/>
    <property type="molecule type" value="Genomic_DNA"/>
</dbReference>
<organism evidence="4 5">
    <name type="scientific">Marinobacter persicus</name>
    <dbReference type="NCBI Taxonomy" id="930118"/>
    <lineage>
        <taxon>Bacteria</taxon>
        <taxon>Pseudomonadati</taxon>
        <taxon>Pseudomonadota</taxon>
        <taxon>Gammaproteobacteria</taxon>
        <taxon>Pseudomonadales</taxon>
        <taxon>Marinobacteraceae</taxon>
        <taxon>Marinobacter</taxon>
    </lineage>
</organism>
<sequence length="199" mass="22552">MTRQRTVGLAFILLLVCTSVSAELVKKSSSGLCHPPESSWYERTKNYEAFDSIKTCLDSGGLLPSGLSLRDIRAERNPASDYRPYDRDYFRHWIDEDGDCQDTRAELLISKSTSEPTFADPLKACRVISGRWNSLFTGQQLYQASDVEIDHVVPLEWAWERGAWRWSGQKRETFANDPVNLLAVEDELNSSISGIEKIS</sequence>
<evidence type="ECO:0000313" key="3">
    <source>
        <dbReference type="EMBL" id="PPK50491.1"/>
    </source>
</evidence>
<dbReference type="AlphaFoldDB" id="A0A2S6G3S9"/>
<evidence type="ECO:0000313" key="4">
    <source>
        <dbReference type="EMBL" id="PPK53773.1"/>
    </source>
</evidence>
<proteinExistence type="predicted"/>
<gene>
    <name evidence="4" type="ORF">B0H24_102551</name>
    <name evidence="3" type="ORF">BY455_12551</name>
</gene>
<dbReference type="EMBL" id="PTIT01000025">
    <property type="protein sequence ID" value="PPK50491.1"/>
    <property type="molecule type" value="Genomic_DNA"/>
</dbReference>
<evidence type="ECO:0000313" key="5">
    <source>
        <dbReference type="Proteomes" id="UP000239446"/>
    </source>
</evidence>
<reference evidence="4 5" key="2">
    <citation type="submission" date="2018-02" db="EMBL/GenBank/DDBJ databases">
        <title>Subsurface microbial communities from deep shales in Ohio and West Virginia, USA.</title>
        <authorList>
            <person name="Wrighton K."/>
        </authorList>
    </citation>
    <scope>NUCLEOTIDE SEQUENCE [LARGE SCALE GENOMIC DNA]</scope>
    <source>
        <strain evidence="4 5">UTICA-S1B9</strain>
    </source>
</reference>
<feature type="signal peptide" evidence="1">
    <location>
        <begin position="1"/>
        <end position="22"/>
    </location>
</feature>
<feature type="chain" id="PRO_5015610133" evidence="1">
    <location>
        <begin position="23"/>
        <end position="199"/>
    </location>
</feature>
<accession>A0A2S6G3S9</accession>
<keyword evidence="6" id="KW-1185">Reference proteome</keyword>
<dbReference type="Proteomes" id="UP000239648">
    <property type="component" value="Unassembled WGS sequence"/>
</dbReference>
<dbReference type="Proteomes" id="UP000239446">
    <property type="component" value="Unassembled WGS sequence"/>
</dbReference>
<name>A0A2S6G3S9_9GAMM</name>
<evidence type="ECO:0000256" key="1">
    <source>
        <dbReference type="SAM" id="SignalP"/>
    </source>
</evidence>
<dbReference type="OrthoDB" id="5196645at2"/>